<dbReference type="EMBL" id="LAZR01069466">
    <property type="protein sequence ID" value="KKK47656.1"/>
    <property type="molecule type" value="Genomic_DNA"/>
</dbReference>
<dbReference type="AlphaFoldDB" id="A0A0F8YHZ4"/>
<evidence type="ECO:0000259" key="2">
    <source>
        <dbReference type="Pfam" id="PF01370"/>
    </source>
</evidence>
<dbReference type="SUPFAM" id="SSF51735">
    <property type="entry name" value="NAD(P)-binding Rossmann-fold domains"/>
    <property type="match status" value="1"/>
</dbReference>
<dbReference type="PANTHER" id="PTHR43000">
    <property type="entry name" value="DTDP-D-GLUCOSE 4,6-DEHYDRATASE-RELATED"/>
    <property type="match status" value="1"/>
</dbReference>
<proteinExistence type="inferred from homology"/>
<sequence length="326" mass="37589">INNMRVLFIGGTGLISSACSRLAIEKGIDLYHFNRGKSHRHIDGVKTIIGNIRNINESKNELKDYSFDVVVDWICFNIEHAKNSYYLFKNKTNQFIFISSASIYQKPIPTLPITEETPIKNPFWQYSRDKIACEKFFQEMYKENQFPITIIRPSHTYDKTSIPLSWGYTAIDRMKERKKIIIHGDGTSIWVMTHHQDFAKGFLGILGNKKSIGERFHITSDELLTWNKIYQTFADELGVPLTAVHVTSEKIAKIDSKVGASLLGDKSYSVIFDNSKIKKFVPEFECTESFQNGVKGIIDFYRNNPSWQIVDESNNMIIEEIIKKYS</sequence>
<evidence type="ECO:0000256" key="1">
    <source>
        <dbReference type="ARBA" id="ARBA00007637"/>
    </source>
</evidence>
<gene>
    <name evidence="3" type="ORF">LCGC14_3153000</name>
</gene>
<organism evidence="3">
    <name type="scientific">marine sediment metagenome</name>
    <dbReference type="NCBI Taxonomy" id="412755"/>
    <lineage>
        <taxon>unclassified sequences</taxon>
        <taxon>metagenomes</taxon>
        <taxon>ecological metagenomes</taxon>
    </lineage>
</organism>
<accession>A0A0F8YHZ4</accession>
<protein>
    <recommendedName>
        <fullName evidence="2">NAD-dependent epimerase/dehydratase domain-containing protein</fullName>
    </recommendedName>
</protein>
<comment type="caution">
    <text evidence="3">The sequence shown here is derived from an EMBL/GenBank/DDBJ whole genome shotgun (WGS) entry which is preliminary data.</text>
</comment>
<comment type="similarity">
    <text evidence="1">Belongs to the NAD(P)-dependent epimerase/dehydratase family.</text>
</comment>
<dbReference type="Gene3D" id="3.40.50.720">
    <property type="entry name" value="NAD(P)-binding Rossmann-like Domain"/>
    <property type="match status" value="1"/>
</dbReference>
<dbReference type="InterPro" id="IPR001509">
    <property type="entry name" value="Epimerase_deHydtase"/>
</dbReference>
<dbReference type="InterPro" id="IPR036291">
    <property type="entry name" value="NAD(P)-bd_dom_sf"/>
</dbReference>
<feature type="non-terminal residue" evidence="3">
    <location>
        <position position="1"/>
    </location>
</feature>
<reference evidence="3" key="1">
    <citation type="journal article" date="2015" name="Nature">
        <title>Complex archaea that bridge the gap between prokaryotes and eukaryotes.</title>
        <authorList>
            <person name="Spang A."/>
            <person name="Saw J.H."/>
            <person name="Jorgensen S.L."/>
            <person name="Zaremba-Niedzwiedzka K."/>
            <person name="Martijn J."/>
            <person name="Lind A.E."/>
            <person name="van Eijk R."/>
            <person name="Schleper C."/>
            <person name="Guy L."/>
            <person name="Ettema T.J."/>
        </authorList>
    </citation>
    <scope>NUCLEOTIDE SEQUENCE</scope>
</reference>
<evidence type="ECO:0000313" key="3">
    <source>
        <dbReference type="EMBL" id="KKK47656.1"/>
    </source>
</evidence>
<feature type="domain" description="NAD-dependent epimerase/dehydratase" evidence="2">
    <location>
        <begin position="7"/>
        <end position="216"/>
    </location>
</feature>
<name>A0A0F8YHZ4_9ZZZZ</name>
<dbReference type="Pfam" id="PF01370">
    <property type="entry name" value="Epimerase"/>
    <property type="match status" value="1"/>
</dbReference>